<dbReference type="SUPFAM" id="SSF159865">
    <property type="entry name" value="XkdW-like"/>
    <property type="match status" value="1"/>
</dbReference>
<evidence type="ECO:0000313" key="2">
    <source>
        <dbReference type="EMBL" id="OMI25550.1"/>
    </source>
</evidence>
<dbReference type="Proteomes" id="UP000187046">
    <property type="component" value="Unassembled WGS sequence"/>
</dbReference>
<dbReference type="Gene3D" id="3.30.56.60">
    <property type="entry name" value="XkdW-like"/>
    <property type="match status" value="1"/>
</dbReference>
<gene>
    <name evidence="2" type="ORF">BTA31_18080</name>
</gene>
<name>A0ABX3HZJ7_9BACI</name>
<proteinExistence type="predicted"/>
<dbReference type="InterPro" id="IPR035950">
    <property type="entry name" value="XkdW-like_sf"/>
</dbReference>
<comment type="caution">
    <text evidence="2">The sequence shown here is derived from an EMBL/GenBank/DDBJ whole genome shotgun (WGS) entry which is preliminary data.</text>
</comment>
<dbReference type="InterPro" id="IPR019094">
    <property type="entry name" value="Phage_SP-beta_YorD"/>
</dbReference>
<dbReference type="Pfam" id="PF09636">
    <property type="entry name" value="XkdW"/>
    <property type="match status" value="1"/>
</dbReference>
<dbReference type="RefSeq" id="WP_043929125.1">
    <property type="nucleotide sequence ID" value="NZ_AZYP01000097.1"/>
</dbReference>
<protein>
    <submittedName>
        <fullName evidence="2">Phage portal protein</fullName>
    </submittedName>
</protein>
<keyword evidence="3" id="KW-1185">Reference proteome</keyword>
<sequence length="109" mass="12834">MILYDAIMYKYPEAIPKKDFVLRNDGNGSYIEEWNLRAPIPTKEELQLWWEESKKSQLYTPPSLTESLGRQLTEERLARKALEESYKLMGQELAKLKIQSLQLKGEEQQ</sequence>
<accession>A0ABX3HZJ7</accession>
<feature type="domain" description="Bacteriophage SP-beta YorD" evidence="1">
    <location>
        <begin position="3"/>
        <end position="55"/>
    </location>
</feature>
<evidence type="ECO:0000313" key="3">
    <source>
        <dbReference type="Proteomes" id="UP000187046"/>
    </source>
</evidence>
<reference evidence="2 3" key="1">
    <citation type="submission" date="2016-12" db="EMBL/GenBank/DDBJ databases">
        <title>Bacillus phylogenomics.</title>
        <authorList>
            <person name="Dunlap C."/>
        </authorList>
    </citation>
    <scope>NUCLEOTIDE SEQUENCE [LARGE SCALE GENOMIC DNA]</scope>
    <source>
        <strain evidence="2 3">NRRL B-41327</strain>
    </source>
</reference>
<dbReference type="EMBL" id="MRBL01000021">
    <property type="protein sequence ID" value="OMI25550.1"/>
    <property type="molecule type" value="Genomic_DNA"/>
</dbReference>
<evidence type="ECO:0000259" key="1">
    <source>
        <dbReference type="Pfam" id="PF09636"/>
    </source>
</evidence>
<organism evidence="2 3">
    <name type="scientific">Bacillus haynesii</name>
    <dbReference type="NCBI Taxonomy" id="1925021"/>
    <lineage>
        <taxon>Bacteria</taxon>
        <taxon>Bacillati</taxon>
        <taxon>Bacillota</taxon>
        <taxon>Bacilli</taxon>
        <taxon>Bacillales</taxon>
        <taxon>Bacillaceae</taxon>
        <taxon>Bacillus</taxon>
    </lineage>
</organism>